<proteinExistence type="predicted"/>
<dbReference type="EMBL" id="FMUX01000005">
    <property type="protein sequence ID" value="SCY18739.1"/>
    <property type="molecule type" value="Genomic_DNA"/>
</dbReference>
<evidence type="ECO:0000313" key="2">
    <source>
        <dbReference type="Proteomes" id="UP000198870"/>
    </source>
</evidence>
<dbReference type="AlphaFoldDB" id="A0A1G5DVA9"/>
<organism evidence="1 2">
    <name type="scientific">Desulfoluna spongiiphila</name>
    <dbReference type="NCBI Taxonomy" id="419481"/>
    <lineage>
        <taxon>Bacteria</taxon>
        <taxon>Pseudomonadati</taxon>
        <taxon>Thermodesulfobacteriota</taxon>
        <taxon>Desulfobacteria</taxon>
        <taxon>Desulfobacterales</taxon>
        <taxon>Desulfolunaceae</taxon>
        <taxon>Desulfoluna</taxon>
    </lineage>
</organism>
<protein>
    <submittedName>
        <fullName evidence="1">Uncharacterized protein</fullName>
    </submittedName>
</protein>
<dbReference type="Proteomes" id="UP000198870">
    <property type="component" value="Unassembled WGS sequence"/>
</dbReference>
<name>A0A1G5DVA9_9BACT</name>
<gene>
    <name evidence="1" type="ORF">SAMN05216233_10521</name>
</gene>
<evidence type="ECO:0000313" key="1">
    <source>
        <dbReference type="EMBL" id="SCY18739.1"/>
    </source>
</evidence>
<reference evidence="1 2" key="1">
    <citation type="submission" date="2016-10" db="EMBL/GenBank/DDBJ databases">
        <authorList>
            <person name="de Groot N.N."/>
        </authorList>
    </citation>
    <scope>NUCLEOTIDE SEQUENCE [LARGE SCALE GENOMIC DNA]</scope>
    <source>
        <strain evidence="1 2">AA1</strain>
    </source>
</reference>
<accession>A0A1G5DVA9</accession>
<keyword evidence="2" id="KW-1185">Reference proteome</keyword>
<sequence length="57" mass="6182">MNRNLVILSNKHSALRDALEKNNSVSGEFVKTPPPGRLRSTATTFCSSIPSLSVNPK</sequence>